<dbReference type="EMBL" id="JAPMLT010000012">
    <property type="protein sequence ID" value="MCX7571718.1"/>
    <property type="molecule type" value="Genomic_DNA"/>
</dbReference>
<accession>A0ABT3X6V9</accession>
<dbReference type="RefSeq" id="WP_267152966.1">
    <property type="nucleotide sequence ID" value="NZ_JAPMLT010000012.1"/>
</dbReference>
<sequence length="162" mass="17868">MAKIEAHGSSVQNIVEGCGVFQNRVKALLAEKGISDIDPGKWYDLEVVLAVTEELAKSVGPNVLVEIGKYAPKNAQFPPEINSFEKALLSLDIAYKMNHRNGNIGEYKVQQEDLKTFKVICDTPYPSKFNLGLLRGLARKFNSLVRIEEEGSARGGAFTVRV</sequence>
<organism evidence="1 2">
    <name type="scientific">Tumebacillus lacus</name>
    <dbReference type="NCBI Taxonomy" id="2995335"/>
    <lineage>
        <taxon>Bacteria</taxon>
        <taxon>Bacillati</taxon>
        <taxon>Bacillota</taxon>
        <taxon>Bacilli</taxon>
        <taxon>Bacillales</taxon>
        <taxon>Alicyclobacillaceae</taxon>
        <taxon>Tumebacillus</taxon>
    </lineage>
</organism>
<name>A0ABT3X6V9_9BACL</name>
<reference evidence="1 2" key="1">
    <citation type="submission" date="2022-11" db="EMBL/GenBank/DDBJ databases">
        <title>Study of microbial diversity in lake waters.</title>
        <authorList>
            <person name="Zhang J."/>
        </authorList>
    </citation>
    <scope>NUCLEOTIDE SEQUENCE [LARGE SCALE GENOMIC DNA]</scope>
    <source>
        <strain evidence="1 2">DT12</strain>
    </source>
</reference>
<comment type="caution">
    <text evidence="1">The sequence shown here is derived from an EMBL/GenBank/DDBJ whole genome shotgun (WGS) entry which is preliminary data.</text>
</comment>
<proteinExistence type="predicted"/>
<gene>
    <name evidence="1" type="ORF">OS242_17380</name>
</gene>
<protein>
    <submittedName>
        <fullName evidence="1">Uncharacterized protein</fullName>
    </submittedName>
</protein>
<keyword evidence="2" id="KW-1185">Reference proteome</keyword>
<evidence type="ECO:0000313" key="2">
    <source>
        <dbReference type="Proteomes" id="UP001208017"/>
    </source>
</evidence>
<dbReference type="Proteomes" id="UP001208017">
    <property type="component" value="Unassembled WGS sequence"/>
</dbReference>
<evidence type="ECO:0000313" key="1">
    <source>
        <dbReference type="EMBL" id="MCX7571718.1"/>
    </source>
</evidence>